<dbReference type="Pfam" id="PF05817">
    <property type="entry name" value="Ribophorin_II"/>
    <property type="match status" value="1"/>
</dbReference>
<organism evidence="15 16">
    <name type="scientific">Trapa natans</name>
    <name type="common">Water chestnut</name>
    <dbReference type="NCBI Taxonomy" id="22666"/>
    <lineage>
        <taxon>Eukaryota</taxon>
        <taxon>Viridiplantae</taxon>
        <taxon>Streptophyta</taxon>
        <taxon>Embryophyta</taxon>
        <taxon>Tracheophyta</taxon>
        <taxon>Spermatophyta</taxon>
        <taxon>Magnoliopsida</taxon>
        <taxon>eudicotyledons</taxon>
        <taxon>Gunneridae</taxon>
        <taxon>Pentapetalae</taxon>
        <taxon>rosids</taxon>
        <taxon>malvids</taxon>
        <taxon>Myrtales</taxon>
        <taxon>Lythraceae</taxon>
        <taxon>Trapa</taxon>
    </lineage>
</organism>
<dbReference type="Pfam" id="PF23861">
    <property type="entry name" value="Ribophorin_II_2nd"/>
    <property type="match status" value="1"/>
</dbReference>
<dbReference type="AlphaFoldDB" id="A0AAN7MC62"/>
<evidence type="ECO:0000256" key="1">
    <source>
        <dbReference type="ARBA" id="ARBA00002791"/>
    </source>
</evidence>
<comment type="similarity">
    <text evidence="4 10">Belongs to the SWP1 family.</text>
</comment>
<dbReference type="EMBL" id="JAXQNO010000002">
    <property type="protein sequence ID" value="KAK4803310.1"/>
    <property type="molecule type" value="Genomic_DNA"/>
</dbReference>
<evidence type="ECO:0000256" key="8">
    <source>
        <dbReference type="ARBA" id="ARBA00022989"/>
    </source>
</evidence>
<comment type="function">
    <text evidence="1 10">Subunit of the oligosaccharyl transferase (OST) complex that catalyzes the initial transfer of a defined glycan (Glc(3)Man(9)GlcNAc(2) in eukaryotes) from the lipid carrier dolichol-pyrophosphate to an asparagine residue within an Asn-X-Ser/Thr consensus motif in nascent polypeptide chains, the first step in protein N-glycosylation. N-glycosylation occurs cotranslationally and the complex associates with the Sec61 complex at the channel-forming translocon complex that mediates protein translocation across the endoplasmic reticulum (ER). All subunits are required for a maximal enzyme activity.</text>
</comment>
<evidence type="ECO:0000256" key="5">
    <source>
        <dbReference type="ARBA" id="ARBA00022692"/>
    </source>
</evidence>
<dbReference type="PANTHER" id="PTHR12640:SF0">
    <property type="entry name" value="DOLICHYL-DIPHOSPHOOLIGOSACCHARIDE--PROTEIN GLYCOSYLTRANSFERASE SUBUNIT 2"/>
    <property type="match status" value="1"/>
</dbReference>
<feature type="transmembrane region" description="Helical" evidence="10">
    <location>
        <begin position="705"/>
        <end position="727"/>
    </location>
</feature>
<dbReference type="PANTHER" id="PTHR12640">
    <property type="entry name" value="RIBOPHORIN II"/>
    <property type="match status" value="1"/>
</dbReference>
<evidence type="ECO:0000256" key="10">
    <source>
        <dbReference type="RuleBase" id="RU366029"/>
    </source>
</evidence>
<dbReference type="InterPro" id="IPR055374">
    <property type="entry name" value="Ribophorin_II_3rd"/>
</dbReference>
<evidence type="ECO:0000313" key="16">
    <source>
        <dbReference type="Proteomes" id="UP001346149"/>
    </source>
</evidence>
<keyword evidence="16" id="KW-1185">Reference proteome</keyword>
<feature type="domain" description="Ribophorin II C-terminal" evidence="14">
    <location>
        <begin position="632"/>
        <end position="732"/>
    </location>
</feature>
<evidence type="ECO:0000256" key="9">
    <source>
        <dbReference type="ARBA" id="ARBA00023136"/>
    </source>
</evidence>
<evidence type="ECO:0000256" key="4">
    <source>
        <dbReference type="ARBA" id="ARBA00009038"/>
    </source>
</evidence>
<name>A0AAN7MC62_TRANT</name>
<reference evidence="15 16" key="1">
    <citation type="journal article" date="2023" name="Hortic Res">
        <title>Pangenome of water caltrop reveals structural variations and asymmetric subgenome divergence after allopolyploidization.</title>
        <authorList>
            <person name="Zhang X."/>
            <person name="Chen Y."/>
            <person name="Wang L."/>
            <person name="Yuan Y."/>
            <person name="Fang M."/>
            <person name="Shi L."/>
            <person name="Lu R."/>
            <person name="Comes H.P."/>
            <person name="Ma Y."/>
            <person name="Chen Y."/>
            <person name="Huang G."/>
            <person name="Zhou Y."/>
            <person name="Zheng Z."/>
            <person name="Qiu Y."/>
        </authorList>
    </citation>
    <scope>NUCLEOTIDE SEQUENCE [LARGE SCALE GENOMIC DNA]</scope>
    <source>
        <strain evidence="15">F231</strain>
    </source>
</reference>
<keyword evidence="7 10" id="KW-0256">Endoplasmic reticulum</keyword>
<evidence type="ECO:0000256" key="2">
    <source>
        <dbReference type="ARBA" id="ARBA00004477"/>
    </source>
</evidence>
<comment type="subunit">
    <text evidence="10">Component of the oligosaccharyltransferase (OST) complex.</text>
</comment>
<accession>A0AAN7MC62</accession>
<evidence type="ECO:0000259" key="14">
    <source>
        <dbReference type="Pfam" id="PF25147"/>
    </source>
</evidence>
<dbReference type="InterPro" id="IPR008814">
    <property type="entry name" value="Swp1"/>
</dbReference>
<dbReference type="GO" id="GO:0006487">
    <property type="term" value="P:protein N-linked glycosylation"/>
    <property type="evidence" value="ECO:0007669"/>
    <property type="project" value="UniProtKB-UniRule"/>
</dbReference>
<dbReference type="InterPro" id="IPR055373">
    <property type="entry name" value="Ribophorin_II_N"/>
</dbReference>
<dbReference type="InterPro" id="IPR056790">
    <property type="entry name" value="Ribophorin_II_C"/>
</dbReference>
<keyword evidence="6" id="KW-0732">Signal</keyword>
<evidence type="ECO:0000259" key="13">
    <source>
        <dbReference type="Pfam" id="PF23861"/>
    </source>
</evidence>
<keyword evidence="9 10" id="KW-0472">Membrane</keyword>
<evidence type="ECO:0000259" key="12">
    <source>
        <dbReference type="Pfam" id="PF23860"/>
    </source>
</evidence>
<feature type="domain" description="Ribophorin II second" evidence="13">
    <location>
        <begin position="364"/>
        <end position="469"/>
    </location>
</feature>
<protein>
    <recommendedName>
        <fullName evidence="10">Dolichyl-diphosphooligosaccharide--protein glycosyltransferase subunit 2</fullName>
    </recommendedName>
    <alternativeName>
        <fullName evidence="10">Ribophorin-2</fullName>
    </alternativeName>
</protein>
<dbReference type="Pfam" id="PF25147">
    <property type="entry name" value="Ribophorin_II_C"/>
    <property type="match status" value="1"/>
</dbReference>
<evidence type="ECO:0000256" key="3">
    <source>
        <dbReference type="ARBA" id="ARBA00004922"/>
    </source>
</evidence>
<comment type="caution">
    <text evidence="15">The sequence shown here is derived from an EMBL/GenBank/DDBJ whole genome shotgun (WGS) entry which is preliminary data.</text>
</comment>
<gene>
    <name evidence="15" type="ORF">SAY86_001513</name>
</gene>
<comment type="pathway">
    <text evidence="3 10">Protein modification; protein glycosylation.</text>
</comment>
<evidence type="ECO:0000259" key="11">
    <source>
        <dbReference type="Pfam" id="PF05817"/>
    </source>
</evidence>
<feature type="domain" description="Ribophorin II N-terminal" evidence="11">
    <location>
        <begin position="84"/>
        <end position="355"/>
    </location>
</feature>
<dbReference type="Proteomes" id="UP001346149">
    <property type="component" value="Unassembled WGS sequence"/>
</dbReference>
<feature type="domain" description="Ribophorin II third" evidence="12">
    <location>
        <begin position="476"/>
        <end position="599"/>
    </location>
</feature>
<evidence type="ECO:0000256" key="7">
    <source>
        <dbReference type="ARBA" id="ARBA00022824"/>
    </source>
</evidence>
<keyword evidence="5 10" id="KW-0812">Transmembrane</keyword>
<evidence type="ECO:0000313" key="15">
    <source>
        <dbReference type="EMBL" id="KAK4803310.1"/>
    </source>
</evidence>
<feature type="transmembrane region" description="Helical" evidence="10">
    <location>
        <begin position="679"/>
        <end position="699"/>
    </location>
</feature>
<dbReference type="InterPro" id="IPR055375">
    <property type="entry name" value="Ribophorin_II_2nd"/>
</dbReference>
<proteinExistence type="inferred from homology"/>
<feature type="transmembrane region" description="Helical" evidence="10">
    <location>
        <begin position="643"/>
        <end position="667"/>
    </location>
</feature>
<comment type="subcellular location">
    <subcellularLocation>
        <location evidence="2 10">Endoplasmic reticulum membrane</location>
        <topology evidence="2 10">Multi-pass membrane protein</topology>
    </subcellularLocation>
</comment>
<dbReference type="Pfam" id="PF23860">
    <property type="entry name" value="Ribophorin_II_3rd"/>
    <property type="match status" value="1"/>
</dbReference>
<sequence>MLQCLSFASKLYSLWKLIDLKSAAGALVVYVNADFFVQFLVSGLEVSMATGRRLGSRGDAIVLLLLIVAAGSICTSATNFQPVSDSHRSAAVEIFTPVDGSFESIEETYEAVQTFKILGIEAKPDVRVTACTLVSEVLGASSSPLKELFYALKVSSLLKCDASQFEATASRLKSIPSNAKSLNDLYYSIAALVLIKNQSPEADVLLDDADGVFQAIKALSQSDGRWRYSSDNPASSTYAAGMALEALAGVISLATKDIGKSRINVVKSDILKLFDSIEKYDDGTFYFDDKSGTVSSLATTSSVVQGVTAFASAASGTLNLPEDKILGLTKYFLSIGIPGDAKEFFNQVNSLSCLENSRVSIPLILALPATVISLTKKDKLKVKVTTALSSRSPPLSVKVVSASISGSKDVSVIENQELVFDEEGALHVLDLPASIDVGKYIFVFEIVFHNSKDGKIYAPGGQTKVPVHVSGTIKIEKFEISVLDSDVGSIDTQKQLNFETENDVSLDANHLQKLRLSFQLSTPQGNAFKPHQAILKLKHEKAEHIFMIGNSGKHFQVILDFLGLVEKFFYLSGRYDIQLTVGDTVMENSFYQAIGHVELDLPEAPEKAPRPPLQSVDPFLRYGAKGEISHIFRSPEKRPPENLSLAFLVLTLLPFLGFLVGLLKLGLNLKNFPSASVPAMFAILFHVGIGAILSLYALFWLKMDLFTTLKTLSLLGAFAMFVGHRILSHVASSSSKLKSA</sequence>
<keyword evidence="8 10" id="KW-1133">Transmembrane helix</keyword>
<dbReference type="GO" id="GO:0008250">
    <property type="term" value="C:oligosaccharyltransferase complex"/>
    <property type="evidence" value="ECO:0007669"/>
    <property type="project" value="UniProtKB-UniRule"/>
</dbReference>
<evidence type="ECO:0000256" key="6">
    <source>
        <dbReference type="ARBA" id="ARBA00022729"/>
    </source>
</evidence>